<reference evidence="2 3" key="1">
    <citation type="submission" date="2024-04" db="EMBL/GenBank/DDBJ databases">
        <title>genome sequences of Mucor flavus KT1a and Helicostylum pulchrum KT1b strains isolation_sourced from the surface of a dry-aged beef.</title>
        <authorList>
            <person name="Toyotome T."/>
            <person name="Hosono M."/>
            <person name="Torimaru M."/>
            <person name="Fukuda K."/>
            <person name="Mikami N."/>
        </authorList>
    </citation>
    <scope>NUCLEOTIDE SEQUENCE [LARGE SCALE GENOMIC DNA]</scope>
    <source>
        <strain evidence="2 3">KT1b</strain>
    </source>
</reference>
<accession>A0ABP9Y291</accession>
<keyword evidence="3" id="KW-1185">Reference proteome</keyword>
<comment type="caution">
    <text evidence="2">The sequence shown here is derived from an EMBL/GenBank/DDBJ whole genome shotgun (WGS) entry which is preliminary data.</text>
</comment>
<gene>
    <name evidence="2" type="ORF">HPULCUR_006269</name>
</gene>
<organism evidence="2 3">
    <name type="scientific">Helicostylum pulchrum</name>
    <dbReference type="NCBI Taxonomy" id="562976"/>
    <lineage>
        <taxon>Eukaryota</taxon>
        <taxon>Fungi</taxon>
        <taxon>Fungi incertae sedis</taxon>
        <taxon>Mucoromycota</taxon>
        <taxon>Mucoromycotina</taxon>
        <taxon>Mucoromycetes</taxon>
        <taxon>Mucorales</taxon>
        <taxon>Mucorineae</taxon>
        <taxon>Mucoraceae</taxon>
        <taxon>Helicostylum</taxon>
    </lineage>
</organism>
<proteinExistence type="predicted"/>
<evidence type="ECO:0000313" key="3">
    <source>
        <dbReference type="Proteomes" id="UP001476247"/>
    </source>
</evidence>
<dbReference type="EMBL" id="BAABUJ010000017">
    <property type="protein sequence ID" value="GAA5800830.1"/>
    <property type="molecule type" value="Genomic_DNA"/>
</dbReference>
<feature type="compositionally biased region" description="Acidic residues" evidence="1">
    <location>
        <begin position="68"/>
        <end position="88"/>
    </location>
</feature>
<sequence>MENQLQNLQEALQGLLREHDEQALNPIKDVLQENLQFGLYEKNLYICTVIDGVCHSCQQGIRTIDLSFEQDDDEYEDDESESVDDDEVATPVPVREPQVERDVADVVVVQDVDNGGNEQVEELEGAVALVEIIPQEWEQMRAKYPGSTQHLINARLNRLIRPGQEPTLLHMRDSVLGCQTLPDVVFYIGQMFQWTDRKVSDVVFCKRLLCWYSYQLETVMYTQGMTPRDICAQLMNRKLITDESVYAARLLLGRKVDLVYRVLGAPGVLCTEVVSTKMLKRTEVYISSYVNYVQAHHVFPLECTQDQSNLLVVMDLFLNIPRHLVRLL</sequence>
<feature type="region of interest" description="Disordered" evidence="1">
    <location>
        <begin position="68"/>
        <end position="89"/>
    </location>
</feature>
<evidence type="ECO:0000256" key="1">
    <source>
        <dbReference type="SAM" id="MobiDB-lite"/>
    </source>
</evidence>
<protein>
    <submittedName>
        <fullName evidence="2">Uncharacterized protein</fullName>
    </submittedName>
</protein>
<dbReference type="Proteomes" id="UP001476247">
    <property type="component" value="Unassembled WGS sequence"/>
</dbReference>
<name>A0ABP9Y291_9FUNG</name>
<evidence type="ECO:0000313" key="2">
    <source>
        <dbReference type="EMBL" id="GAA5800830.1"/>
    </source>
</evidence>